<dbReference type="InterPro" id="IPR000675">
    <property type="entry name" value="Cutinase/axe"/>
</dbReference>
<evidence type="ECO:0000256" key="2">
    <source>
        <dbReference type="ARBA" id="ARBA00023157"/>
    </source>
</evidence>
<evidence type="ECO:0008006" key="6">
    <source>
        <dbReference type="Google" id="ProtNLM"/>
    </source>
</evidence>
<evidence type="ECO:0000313" key="4">
    <source>
        <dbReference type="EMBL" id="CZT19629.1"/>
    </source>
</evidence>
<keyword evidence="3" id="KW-0732">Signal</keyword>
<dbReference type="OrthoDB" id="2586582at2759"/>
<feature type="chain" id="PRO_5013723361" description="Acetylxylan esterase" evidence="3">
    <location>
        <begin position="28"/>
        <end position="296"/>
    </location>
</feature>
<dbReference type="SMART" id="SM01110">
    <property type="entry name" value="Cutinase"/>
    <property type="match status" value="1"/>
</dbReference>
<name>A0A2D3VD84_9PEZI</name>
<dbReference type="EMBL" id="FJUY01000007">
    <property type="protein sequence ID" value="CZT19629.1"/>
    <property type="molecule type" value="Genomic_DNA"/>
</dbReference>
<feature type="signal peptide" evidence="3">
    <location>
        <begin position="1"/>
        <end position="27"/>
    </location>
</feature>
<keyword evidence="2" id="KW-1015">Disulfide bond</keyword>
<keyword evidence="1" id="KW-0378">Hydrolase</keyword>
<accession>A0A2D3VD84</accession>
<reference evidence="4 5" key="1">
    <citation type="submission" date="2016-03" db="EMBL/GenBank/DDBJ databases">
        <authorList>
            <person name="Ploux O."/>
        </authorList>
    </citation>
    <scope>NUCLEOTIDE SEQUENCE [LARGE SCALE GENOMIC DNA]</scope>
    <source>
        <strain evidence="4 5">URUG2</strain>
    </source>
</reference>
<protein>
    <recommendedName>
        <fullName evidence="6">Acetylxylan esterase</fullName>
    </recommendedName>
</protein>
<gene>
    <name evidence="4" type="ORF">RCC_05480</name>
</gene>
<sequence length="296" mass="31933">MQPKMQRILILLLSALFLFSPFTLATAGDIQPPVDGAPYPELHDNIRCVDGLHIVIATGYDESENQATAIETHDLVSIAKSISALVPNSSAVGVHYPYIVIRVDSNFMVQTYKGVHLLKQHIEKYINKCGENSKIALLGFAQGALIVTDAFIGSGSNLGNDNMFPYNTPAENKWSAGIGPIANIYNKHVIAAAVFSSPTAFADEAYSRGTAHSDGMYANSRGPLKEDGSRFRSYCDDGDFMCAALMTGLPKGSHTKTVRNYAEEASEFIVGAYERAMGVVKTEVGGEEGVEIEGED</sequence>
<dbReference type="GO" id="GO:0052689">
    <property type="term" value="F:carboxylic ester hydrolase activity"/>
    <property type="evidence" value="ECO:0007669"/>
    <property type="project" value="UniProtKB-ARBA"/>
</dbReference>
<dbReference type="Pfam" id="PF01083">
    <property type="entry name" value="Cutinase"/>
    <property type="match status" value="1"/>
</dbReference>
<dbReference type="GeneID" id="35600640"/>
<dbReference type="Gene3D" id="3.40.50.1820">
    <property type="entry name" value="alpha/beta hydrolase"/>
    <property type="match status" value="1"/>
</dbReference>
<dbReference type="Proteomes" id="UP000225277">
    <property type="component" value="Unassembled WGS sequence"/>
</dbReference>
<dbReference type="InterPro" id="IPR029058">
    <property type="entry name" value="AB_hydrolase_fold"/>
</dbReference>
<evidence type="ECO:0000256" key="1">
    <source>
        <dbReference type="ARBA" id="ARBA00022801"/>
    </source>
</evidence>
<dbReference type="PANTHER" id="PTHR33630">
    <property type="entry name" value="CUTINASE RV1984C-RELATED-RELATED"/>
    <property type="match status" value="1"/>
</dbReference>
<dbReference type="SUPFAM" id="SSF53474">
    <property type="entry name" value="alpha/beta-Hydrolases"/>
    <property type="match status" value="1"/>
</dbReference>
<dbReference type="RefSeq" id="XP_023626519.1">
    <property type="nucleotide sequence ID" value="XM_023770751.1"/>
</dbReference>
<dbReference type="PANTHER" id="PTHR33630:SF9">
    <property type="entry name" value="CUTINASE 4"/>
    <property type="match status" value="1"/>
</dbReference>
<evidence type="ECO:0000256" key="3">
    <source>
        <dbReference type="SAM" id="SignalP"/>
    </source>
</evidence>
<organism evidence="4 5">
    <name type="scientific">Ramularia collo-cygni</name>
    <dbReference type="NCBI Taxonomy" id="112498"/>
    <lineage>
        <taxon>Eukaryota</taxon>
        <taxon>Fungi</taxon>
        <taxon>Dikarya</taxon>
        <taxon>Ascomycota</taxon>
        <taxon>Pezizomycotina</taxon>
        <taxon>Dothideomycetes</taxon>
        <taxon>Dothideomycetidae</taxon>
        <taxon>Mycosphaerellales</taxon>
        <taxon>Mycosphaerellaceae</taxon>
        <taxon>Ramularia</taxon>
    </lineage>
</organism>
<dbReference type="AlphaFoldDB" id="A0A2D3VD84"/>
<keyword evidence="5" id="KW-1185">Reference proteome</keyword>
<evidence type="ECO:0000313" key="5">
    <source>
        <dbReference type="Proteomes" id="UP000225277"/>
    </source>
</evidence>
<proteinExistence type="predicted"/>